<evidence type="ECO:0008006" key="5">
    <source>
        <dbReference type="Google" id="ProtNLM"/>
    </source>
</evidence>
<feature type="region of interest" description="Disordered" evidence="1">
    <location>
        <begin position="78"/>
        <end position="114"/>
    </location>
</feature>
<comment type="caution">
    <text evidence="3">The sequence shown here is derived from an EMBL/GenBank/DDBJ whole genome shotgun (WGS) entry which is preliminary data.</text>
</comment>
<sequence>MSSVTETLVCTLCFLTLFTALLTGTGSMAASPTARVITPGNTGVTRAVIWIILSAPVTQKLPCHLTATSSLISPSAVAVTSGPGDAARHSCRGRYQAAQHSHTSHQSKQELELL</sequence>
<name>A0AAW0UPU0_SCYPA</name>
<reference evidence="3 4" key="1">
    <citation type="submission" date="2023-03" db="EMBL/GenBank/DDBJ databases">
        <title>High-quality genome of Scylla paramamosain provides insights in environmental adaptation.</title>
        <authorList>
            <person name="Zhang L."/>
        </authorList>
    </citation>
    <scope>NUCLEOTIDE SEQUENCE [LARGE SCALE GENOMIC DNA]</scope>
    <source>
        <strain evidence="3">LZ_2023a</strain>
        <tissue evidence="3">Muscle</tissue>
    </source>
</reference>
<accession>A0AAW0UPU0</accession>
<evidence type="ECO:0000256" key="1">
    <source>
        <dbReference type="SAM" id="MobiDB-lite"/>
    </source>
</evidence>
<gene>
    <name evidence="3" type="ORF">O3P69_001319</name>
</gene>
<keyword evidence="2" id="KW-0732">Signal</keyword>
<dbReference type="EMBL" id="JARAKH010000008">
    <property type="protein sequence ID" value="KAK8402148.1"/>
    <property type="molecule type" value="Genomic_DNA"/>
</dbReference>
<organism evidence="3 4">
    <name type="scientific">Scylla paramamosain</name>
    <name type="common">Mud crab</name>
    <dbReference type="NCBI Taxonomy" id="85552"/>
    <lineage>
        <taxon>Eukaryota</taxon>
        <taxon>Metazoa</taxon>
        <taxon>Ecdysozoa</taxon>
        <taxon>Arthropoda</taxon>
        <taxon>Crustacea</taxon>
        <taxon>Multicrustacea</taxon>
        <taxon>Malacostraca</taxon>
        <taxon>Eumalacostraca</taxon>
        <taxon>Eucarida</taxon>
        <taxon>Decapoda</taxon>
        <taxon>Pleocyemata</taxon>
        <taxon>Brachyura</taxon>
        <taxon>Eubrachyura</taxon>
        <taxon>Portunoidea</taxon>
        <taxon>Portunidae</taxon>
        <taxon>Portuninae</taxon>
        <taxon>Scylla</taxon>
    </lineage>
</organism>
<evidence type="ECO:0000256" key="2">
    <source>
        <dbReference type="SAM" id="SignalP"/>
    </source>
</evidence>
<proteinExistence type="predicted"/>
<dbReference type="Proteomes" id="UP001487740">
    <property type="component" value="Unassembled WGS sequence"/>
</dbReference>
<dbReference type="AlphaFoldDB" id="A0AAW0UPU0"/>
<feature type="signal peptide" evidence="2">
    <location>
        <begin position="1"/>
        <end position="29"/>
    </location>
</feature>
<protein>
    <recommendedName>
        <fullName evidence="5">Secreted protein</fullName>
    </recommendedName>
</protein>
<keyword evidence="4" id="KW-1185">Reference proteome</keyword>
<feature type="chain" id="PRO_5043754718" description="Secreted protein" evidence="2">
    <location>
        <begin position="30"/>
        <end position="114"/>
    </location>
</feature>
<evidence type="ECO:0000313" key="3">
    <source>
        <dbReference type="EMBL" id="KAK8402148.1"/>
    </source>
</evidence>
<evidence type="ECO:0000313" key="4">
    <source>
        <dbReference type="Proteomes" id="UP001487740"/>
    </source>
</evidence>